<organism evidence="4 5">
    <name type="scientific">Varroa destructor</name>
    <name type="common">Honeybee mite</name>
    <dbReference type="NCBI Taxonomy" id="109461"/>
    <lineage>
        <taxon>Eukaryota</taxon>
        <taxon>Metazoa</taxon>
        <taxon>Ecdysozoa</taxon>
        <taxon>Arthropoda</taxon>
        <taxon>Chelicerata</taxon>
        <taxon>Arachnida</taxon>
        <taxon>Acari</taxon>
        <taxon>Parasitiformes</taxon>
        <taxon>Mesostigmata</taxon>
        <taxon>Gamasina</taxon>
        <taxon>Dermanyssoidea</taxon>
        <taxon>Varroidae</taxon>
        <taxon>Varroa</taxon>
    </lineage>
</organism>
<dbReference type="OrthoDB" id="10438488at2759"/>
<name>A0A7M7M9W0_VARDE</name>
<proteinExistence type="predicted"/>
<evidence type="ECO:0000256" key="3">
    <source>
        <dbReference type="SAM" id="SignalP"/>
    </source>
</evidence>
<dbReference type="AlphaFoldDB" id="A0A7M7M9W0"/>
<feature type="compositionally biased region" description="Low complexity" evidence="2">
    <location>
        <begin position="398"/>
        <end position="416"/>
    </location>
</feature>
<feature type="chain" id="PRO_5029705253" evidence="3">
    <location>
        <begin position="26"/>
        <end position="444"/>
    </location>
</feature>
<dbReference type="Proteomes" id="UP000594260">
    <property type="component" value="Unplaced"/>
</dbReference>
<evidence type="ECO:0000313" key="4">
    <source>
        <dbReference type="EnsemblMetazoa" id="XP_022646651"/>
    </source>
</evidence>
<evidence type="ECO:0000313" key="5">
    <source>
        <dbReference type="Proteomes" id="UP000594260"/>
    </source>
</evidence>
<dbReference type="RefSeq" id="XP_022646651.1">
    <property type="nucleotide sequence ID" value="XM_022790916.1"/>
</dbReference>
<feature type="coiled-coil region" evidence="1">
    <location>
        <begin position="216"/>
        <end position="325"/>
    </location>
</feature>
<dbReference type="EnsemblMetazoa" id="XM_022790916">
    <property type="protein sequence ID" value="XP_022646651"/>
    <property type="gene ID" value="LOC111244158"/>
</dbReference>
<protein>
    <submittedName>
        <fullName evidence="4">Uncharacterized protein</fullName>
    </submittedName>
</protein>
<feature type="signal peptide" evidence="3">
    <location>
        <begin position="1"/>
        <end position="25"/>
    </location>
</feature>
<accession>A0A7M7M9W0</accession>
<reference evidence="4" key="1">
    <citation type="submission" date="2021-01" db="UniProtKB">
        <authorList>
            <consortium name="EnsemblMetazoa"/>
        </authorList>
    </citation>
    <scope>IDENTIFICATION</scope>
</reference>
<evidence type="ECO:0000256" key="1">
    <source>
        <dbReference type="SAM" id="Coils"/>
    </source>
</evidence>
<feature type="region of interest" description="Disordered" evidence="2">
    <location>
        <begin position="398"/>
        <end position="444"/>
    </location>
</feature>
<keyword evidence="3" id="KW-0732">Signal</keyword>
<dbReference type="InParanoid" id="A0A7M7M9W0"/>
<feature type="compositionally biased region" description="Basic and acidic residues" evidence="2">
    <location>
        <begin position="435"/>
        <end position="444"/>
    </location>
</feature>
<dbReference type="KEGG" id="vde:111244158"/>
<evidence type="ECO:0000256" key="2">
    <source>
        <dbReference type="SAM" id="MobiDB-lite"/>
    </source>
</evidence>
<dbReference type="GeneID" id="111244158"/>
<keyword evidence="5" id="KW-1185">Reference proteome</keyword>
<sequence>MLLVLSASCIAFCGTVVLIQRLVYAYNCPSRITGGAEYCCIGNRWGRRQRERSVSYKSHRRAGLSFGINLLPLVSLMKAKKERNKIKGHIVRSTSVDSQKAKTMGKKADAVVTGQGQFDTTVLMDGIAASQMTRTQLIQVVAQLLEEQGKWARRREDEILKRRRQTEEALQERMRQLHDHLTREHRQHMQALVQRHEMQLETVRLEIESRVEQTRLRAEQNKFEELQRARDKYREDVDRLICAEQNRLERTLKDAKENCEHILKVNVAYIEKLQAEQNSIRARCDHLDEQNQLLKRQLKFATQKVQQLMVENRDLTTKLNKFKGERSKLDQLREETFKLASDNRLLKSEVLLAEEYFQKAAEERDELYSNFVDALNQIHLRSSLKSAQVRQQLDVLLGTPPGSSAASTAGSDIGSGQIPDRADDETTTLSGIEKLSLDNIEHHK</sequence>
<keyword evidence="1" id="KW-0175">Coiled coil</keyword>